<name>X1NPM6_9ZZZZ</name>
<dbReference type="InterPro" id="IPR012337">
    <property type="entry name" value="RNaseH-like_sf"/>
</dbReference>
<evidence type="ECO:0008006" key="2">
    <source>
        <dbReference type="Google" id="ProtNLM"/>
    </source>
</evidence>
<dbReference type="Gene3D" id="3.30.420.10">
    <property type="entry name" value="Ribonuclease H-like superfamily/Ribonuclease H"/>
    <property type="match status" value="1"/>
</dbReference>
<dbReference type="InterPro" id="IPR036397">
    <property type="entry name" value="RNaseH_sf"/>
</dbReference>
<feature type="non-terminal residue" evidence="1">
    <location>
        <position position="191"/>
    </location>
</feature>
<evidence type="ECO:0000313" key="1">
    <source>
        <dbReference type="EMBL" id="GAI28765.1"/>
    </source>
</evidence>
<comment type="caution">
    <text evidence="1">The sequence shown here is derived from an EMBL/GenBank/DDBJ whole genome shotgun (WGS) entry which is preliminary data.</text>
</comment>
<sequence>MSEKWITYPLTKNKATACPTRILYFDTETNYDESKTNQTHSFRLAVTAFQCYKKGIPYGKTQWRTFHKPNEVWAYITALGYSGSCLWTIAHNLDFDFSAIQGFRHITQGDWTVKFWAISSTNFILRIKRKRRQIQFLDSMGFIGASIKSLGKTLGTPKLPMPPQIASDSLWEEYCKRDVLVMKLGTEAFIR</sequence>
<reference evidence="1" key="1">
    <citation type="journal article" date="2014" name="Front. Microbiol.">
        <title>High frequency of phylogenetically diverse reductive dehalogenase-homologous genes in deep subseafloor sedimentary metagenomes.</title>
        <authorList>
            <person name="Kawai M."/>
            <person name="Futagami T."/>
            <person name="Toyoda A."/>
            <person name="Takaki Y."/>
            <person name="Nishi S."/>
            <person name="Hori S."/>
            <person name="Arai W."/>
            <person name="Tsubouchi T."/>
            <person name="Morono Y."/>
            <person name="Uchiyama I."/>
            <person name="Ito T."/>
            <person name="Fujiyama A."/>
            <person name="Inagaki F."/>
            <person name="Takami H."/>
        </authorList>
    </citation>
    <scope>NUCLEOTIDE SEQUENCE</scope>
    <source>
        <strain evidence="1">Expedition CK06-06</strain>
    </source>
</reference>
<protein>
    <recommendedName>
        <fullName evidence="2">DNA-directed DNA polymerase</fullName>
    </recommendedName>
</protein>
<dbReference type="EMBL" id="BARV01015265">
    <property type="protein sequence ID" value="GAI28765.1"/>
    <property type="molecule type" value="Genomic_DNA"/>
</dbReference>
<dbReference type="SUPFAM" id="SSF53098">
    <property type="entry name" value="Ribonuclease H-like"/>
    <property type="match status" value="1"/>
</dbReference>
<proteinExistence type="predicted"/>
<organism evidence="1">
    <name type="scientific">marine sediment metagenome</name>
    <dbReference type="NCBI Taxonomy" id="412755"/>
    <lineage>
        <taxon>unclassified sequences</taxon>
        <taxon>metagenomes</taxon>
        <taxon>ecological metagenomes</taxon>
    </lineage>
</organism>
<dbReference type="AlphaFoldDB" id="X1NPM6"/>
<accession>X1NPM6</accession>
<dbReference type="GO" id="GO:0003676">
    <property type="term" value="F:nucleic acid binding"/>
    <property type="evidence" value="ECO:0007669"/>
    <property type="project" value="InterPro"/>
</dbReference>
<gene>
    <name evidence="1" type="ORF">S06H3_26412</name>
</gene>